<gene>
    <name evidence="2" type="ORF">PIB30_068485</name>
</gene>
<reference evidence="2 3" key="1">
    <citation type="journal article" date="2023" name="Plants (Basel)">
        <title>Bridging the Gap: Combining Genomics and Transcriptomics Approaches to Understand Stylosanthes scabra, an Orphan Legume from the Brazilian Caatinga.</title>
        <authorList>
            <person name="Ferreira-Neto J.R.C."/>
            <person name="da Silva M.D."/>
            <person name="Binneck E."/>
            <person name="de Melo N.F."/>
            <person name="da Silva R.H."/>
            <person name="de Melo A.L.T.M."/>
            <person name="Pandolfi V."/>
            <person name="Bustamante F.O."/>
            <person name="Brasileiro-Vidal A.C."/>
            <person name="Benko-Iseppon A.M."/>
        </authorList>
    </citation>
    <scope>NUCLEOTIDE SEQUENCE [LARGE SCALE GENOMIC DNA]</scope>
    <source>
        <tissue evidence="2">Leaves</tissue>
    </source>
</reference>
<feature type="compositionally biased region" description="Basic residues" evidence="1">
    <location>
        <begin position="36"/>
        <end position="46"/>
    </location>
</feature>
<organism evidence="2 3">
    <name type="scientific">Stylosanthes scabra</name>
    <dbReference type="NCBI Taxonomy" id="79078"/>
    <lineage>
        <taxon>Eukaryota</taxon>
        <taxon>Viridiplantae</taxon>
        <taxon>Streptophyta</taxon>
        <taxon>Embryophyta</taxon>
        <taxon>Tracheophyta</taxon>
        <taxon>Spermatophyta</taxon>
        <taxon>Magnoliopsida</taxon>
        <taxon>eudicotyledons</taxon>
        <taxon>Gunneridae</taxon>
        <taxon>Pentapetalae</taxon>
        <taxon>rosids</taxon>
        <taxon>fabids</taxon>
        <taxon>Fabales</taxon>
        <taxon>Fabaceae</taxon>
        <taxon>Papilionoideae</taxon>
        <taxon>50 kb inversion clade</taxon>
        <taxon>dalbergioids sensu lato</taxon>
        <taxon>Dalbergieae</taxon>
        <taxon>Pterocarpus clade</taxon>
        <taxon>Stylosanthes</taxon>
    </lineage>
</organism>
<evidence type="ECO:0000313" key="2">
    <source>
        <dbReference type="EMBL" id="MED6113181.1"/>
    </source>
</evidence>
<protein>
    <submittedName>
        <fullName evidence="2">Uncharacterized protein</fullName>
    </submittedName>
</protein>
<accession>A0ABU6QP16</accession>
<evidence type="ECO:0000313" key="3">
    <source>
        <dbReference type="Proteomes" id="UP001341840"/>
    </source>
</evidence>
<sequence>MQLVYSVKRCSADNSYTDKDGVVFGSRLEEVDEALKKKRGASIRKKQSPESTAAAPGKRGRNPSRQRDGRDEANHLARPREQSIPAEVAGFGLNFIFELSPIFVAYAQNYIPTY</sequence>
<dbReference type="Proteomes" id="UP001341840">
    <property type="component" value="Unassembled WGS sequence"/>
</dbReference>
<keyword evidence="3" id="KW-1185">Reference proteome</keyword>
<proteinExistence type="predicted"/>
<evidence type="ECO:0000256" key="1">
    <source>
        <dbReference type="SAM" id="MobiDB-lite"/>
    </source>
</evidence>
<comment type="caution">
    <text evidence="2">The sequence shown here is derived from an EMBL/GenBank/DDBJ whole genome shotgun (WGS) entry which is preliminary data.</text>
</comment>
<name>A0ABU6QP16_9FABA</name>
<feature type="compositionally biased region" description="Basic and acidic residues" evidence="1">
    <location>
        <begin position="65"/>
        <end position="81"/>
    </location>
</feature>
<dbReference type="EMBL" id="JASCZI010000735">
    <property type="protein sequence ID" value="MED6113181.1"/>
    <property type="molecule type" value="Genomic_DNA"/>
</dbReference>
<feature type="region of interest" description="Disordered" evidence="1">
    <location>
        <begin position="36"/>
        <end position="81"/>
    </location>
</feature>